<accession>D7FNQ6</accession>
<proteinExistence type="predicted"/>
<name>D7FNQ6_ECTSI</name>
<evidence type="ECO:0000313" key="5">
    <source>
        <dbReference type="Proteomes" id="UP000002630"/>
    </source>
</evidence>
<feature type="chain" id="PRO_5003095357" description="AB hydrolase-1 domain-containing protein" evidence="2">
    <location>
        <begin position="21"/>
        <end position="318"/>
    </location>
</feature>
<keyword evidence="2" id="KW-0732">Signal</keyword>
<evidence type="ECO:0000256" key="1">
    <source>
        <dbReference type="SAM" id="MobiDB-lite"/>
    </source>
</evidence>
<sequence>MRLLSAFALVLVAVAPFSQSFIVYPSSSTQHAPISGGTMSSTSTSSSAVQPAGEAGAVTVPGKSQLVVRNEEEGYDLNGVLTVKREDSKSVWVLCHGLCSSCEGTVPAFVSRELSENTYRFDFAGCGQSGGDWRYAGYDKELGDLRAVVLRLRELGWNVDCVLGHSKGAAAVLRYGETFDDVPLVVNVAGRFDTSETPRSRFTEEQWNQLEETGSFEWNVRGEDLTINKSDFEERAALNMKKTAASITRSKVLTIHGTEDETIPVADAYEFDKVLPNNELVVVEGATHRFATEPEQVEVMKALNRYLEKAEEPSTAER</sequence>
<evidence type="ECO:0000256" key="2">
    <source>
        <dbReference type="SAM" id="SignalP"/>
    </source>
</evidence>
<feature type="signal peptide" evidence="2">
    <location>
        <begin position="1"/>
        <end position="20"/>
    </location>
</feature>
<dbReference type="Proteomes" id="UP000002630">
    <property type="component" value="Linkage Group LG02"/>
</dbReference>
<dbReference type="PANTHER" id="PTHR42886:SF53">
    <property type="entry name" value="ALPHA_BETA-HYDROLASES SUPERFAMILY PROTEIN"/>
    <property type="match status" value="1"/>
</dbReference>
<feature type="region of interest" description="Disordered" evidence="1">
    <location>
        <begin position="33"/>
        <end position="56"/>
    </location>
</feature>
<dbReference type="InterPro" id="IPR029058">
    <property type="entry name" value="AB_hydrolase_fold"/>
</dbReference>
<dbReference type="EMBL" id="FN649727">
    <property type="protein sequence ID" value="CBJ26067.1"/>
    <property type="molecule type" value="Genomic_DNA"/>
</dbReference>
<dbReference type="PANTHER" id="PTHR42886">
    <property type="entry name" value="RE40534P-RELATED"/>
    <property type="match status" value="1"/>
</dbReference>
<dbReference type="InParanoid" id="D7FNQ6"/>
<organism evidence="4 5">
    <name type="scientific">Ectocarpus siliculosus</name>
    <name type="common">Brown alga</name>
    <name type="synonym">Conferva siliculosa</name>
    <dbReference type="NCBI Taxonomy" id="2880"/>
    <lineage>
        <taxon>Eukaryota</taxon>
        <taxon>Sar</taxon>
        <taxon>Stramenopiles</taxon>
        <taxon>Ochrophyta</taxon>
        <taxon>PX clade</taxon>
        <taxon>Phaeophyceae</taxon>
        <taxon>Ectocarpales</taxon>
        <taxon>Ectocarpaceae</taxon>
        <taxon>Ectocarpus</taxon>
    </lineage>
</organism>
<evidence type="ECO:0000313" key="4">
    <source>
        <dbReference type="EMBL" id="CBJ26067.1"/>
    </source>
</evidence>
<dbReference type="Gene3D" id="3.40.50.1820">
    <property type="entry name" value="alpha/beta hydrolase"/>
    <property type="match status" value="1"/>
</dbReference>
<dbReference type="SUPFAM" id="SSF53474">
    <property type="entry name" value="alpha/beta-Hydrolases"/>
    <property type="match status" value="1"/>
</dbReference>
<reference evidence="4 5" key="1">
    <citation type="journal article" date="2010" name="Nature">
        <title>The Ectocarpus genome and the independent evolution of multicellularity in brown algae.</title>
        <authorList>
            <person name="Cock J.M."/>
            <person name="Sterck L."/>
            <person name="Rouze P."/>
            <person name="Scornet D."/>
            <person name="Allen A.E."/>
            <person name="Amoutzias G."/>
            <person name="Anthouard V."/>
            <person name="Artiguenave F."/>
            <person name="Aury J.M."/>
            <person name="Badger J.H."/>
            <person name="Beszteri B."/>
            <person name="Billiau K."/>
            <person name="Bonnet E."/>
            <person name="Bothwell J.H."/>
            <person name="Bowler C."/>
            <person name="Boyen C."/>
            <person name="Brownlee C."/>
            <person name="Carrano C.J."/>
            <person name="Charrier B."/>
            <person name="Cho G.Y."/>
            <person name="Coelho S.M."/>
            <person name="Collen J."/>
            <person name="Corre E."/>
            <person name="Da Silva C."/>
            <person name="Delage L."/>
            <person name="Delaroque N."/>
            <person name="Dittami S.M."/>
            <person name="Doulbeau S."/>
            <person name="Elias M."/>
            <person name="Farnham G."/>
            <person name="Gachon C.M."/>
            <person name="Gschloessl B."/>
            <person name="Heesch S."/>
            <person name="Jabbari K."/>
            <person name="Jubin C."/>
            <person name="Kawai H."/>
            <person name="Kimura K."/>
            <person name="Kloareg B."/>
            <person name="Kupper F.C."/>
            <person name="Lang D."/>
            <person name="Le Bail A."/>
            <person name="Leblanc C."/>
            <person name="Lerouge P."/>
            <person name="Lohr M."/>
            <person name="Lopez P.J."/>
            <person name="Martens C."/>
            <person name="Maumus F."/>
            <person name="Michel G."/>
            <person name="Miranda-Saavedra D."/>
            <person name="Morales J."/>
            <person name="Moreau H."/>
            <person name="Motomura T."/>
            <person name="Nagasato C."/>
            <person name="Napoli C.A."/>
            <person name="Nelson D.R."/>
            <person name="Nyvall-Collen P."/>
            <person name="Peters A.F."/>
            <person name="Pommier C."/>
            <person name="Potin P."/>
            <person name="Poulain J."/>
            <person name="Quesneville H."/>
            <person name="Read B."/>
            <person name="Rensing S.A."/>
            <person name="Ritter A."/>
            <person name="Rousvoal S."/>
            <person name="Samanta M."/>
            <person name="Samson G."/>
            <person name="Schroeder D.C."/>
            <person name="Segurens B."/>
            <person name="Strittmatter M."/>
            <person name="Tonon T."/>
            <person name="Tregear J.W."/>
            <person name="Valentin K."/>
            <person name="von Dassow P."/>
            <person name="Yamagishi T."/>
            <person name="Van de Peer Y."/>
            <person name="Wincker P."/>
        </authorList>
    </citation>
    <scope>NUCLEOTIDE SEQUENCE [LARGE SCALE GENOMIC DNA]</scope>
    <source>
        <strain evidence="5">Ec32 / CCAP1310/4</strain>
    </source>
</reference>
<dbReference type="Pfam" id="PF12697">
    <property type="entry name" value="Abhydrolase_6"/>
    <property type="match status" value="1"/>
</dbReference>
<dbReference type="eggNOG" id="KOG4667">
    <property type="taxonomic scope" value="Eukaryota"/>
</dbReference>
<dbReference type="OrthoDB" id="9988524at2759"/>
<dbReference type="STRING" id="2880.D7FNQ6"/>
<evidence type="ECO:0000259" key="3">
    <source>
        <dbReference type="Pfam" id="PF12697"/>
    </source>
</evidence>
<feature type="domain" description="AB hydrolase-1" evidence="3">
    <location>
        <begin position="93"/>
        <end position="297"/>
    </location>
</feature>
<dbReference type="InterPro" id="IPR000073">
    <property type="entry name" value="AB_hydrolase_1"/>
</dbReference>
<dbReference type="OMA" id="PRDNIPR"/>
<dbReference type="AlphaFoldDB" id="D7FNQ6"/>
<protein>
    <recommendedName>
        <fullName evidence="3">AB hydrolase-1 domain-containing protein</fullName>
    </recommendedName>
</protein>
<gene>
    <name evidence="4" type="ORF">Esi_0018_0182</name>
</gene>
<dbReference type="EMBL" id="FN648291">
    <property type="protein sequence ID" value="CBJ26067.1"/>
    <property type="molecule type" value="Genomic_DNA"/>
</dbReference>
<keyword evidence="5" id="KW-1185">Reference proteome</keyword>
<feature type="compositionally biased region" description="Low complexity" evidence="1">
    <location>
        <begin position="35"/>
        <end position="47"/>
    </location>
</feature>